<dbReference type="OrthoDB" id="9813770at2"/>
<dbReference type="AlphaFoldDB" id="A0A1Z4VN48"/>
<gene>
    <name evidence="1" type="ORF">FOKN1_0519</name>
</gene>
<evidence type="ECO:0000313" key="2">
    <source>
        <dbReference type="Proteomes" id="UP000218765"/>
    </source>
</evidence>
<protein>
    <submittedName>
        <fullName evidence="1">Dithiol-disulfide isomeras</fullName>
    </submittedName>
</protein>
<dbReference type="InterPro" id="IPR036249">
    <property type="entry name" value="Thioredoxin-like_sf"/>
</dbReference>
<proteinExistence type="predicted"/>
<keyword evidence="2" id="KW-1185">Reference proteome</keyword>
<sequence length="234" mass="26176">MKEPRVKIDYFSDLLCVWAYGAQIKLDELRRAFGDKVLVRHHYIPLFGDTASRIGEGWRDRGGFEGFGRHVRETAGTWDHVEINPEIWQRNVPASSVPAHVFVKAAQLLESDGELDTAVPGDSVRSGAEELAWRLRERFFRDAGNIADRAVQDDTAASLGLPMEKLSERIDSGRAHAAAHLDLQAKELHQVPGSPCLVLNEGRQRLYGNVGYRVIEANVMQLLSDPLYGQASWC</sequence>
<dbReference type="Proteomes" id="UP000218765">
    <property type="component" value="Chromosome"/>
</dbReference>
<dbReference type="Gene3D" id="3.40.30.10">
    <property type="entry name" value="Glutaredoxin"/>
    <property type="match status" value="1"/>
</dbReference>
<name>A0A1Z4VN48_9GAMM</name>
<dbReference type="KEGG" id="ttc:FOKN1_0519"/>
<organism evidence="1 2">
    <name type="scientific">Thiohalobacter thiocyanaticus</name>
    <dbReference type="NCBI Taxonomy" id="585455"/>
    <lineage>
        <taxon>Bacteria</taxon>
        <taxon>Pseudomonadati</taxon>
        <taxon>Pseudomonadota</taxon>
        <taxon>Gammaproteobacteria</taxon>
        <taxon>Thiohalobacterales</taxon>
        <taxon>Thiohalobacteraceae</taxon>
        <taxon>Thiohalobacter</taxon>
    </lineage>
</organism>
<dbReference type="SUPFAM" id="SSF52833">
    <property type="entry name" value="Thioredoxin-like"/>
    <property type="match status" value="1"/>
</dbReference>
<dbReference type="RefSeq" id="WP_096364432.1">
    <property type="nucleotide sequence ID" value="NZ_AP018052.1"/>
</dbReference>
<accession>A0A1Z4VN48</accession>
<dbReference type="EMBL" id="AP018052">
    <property type="protein sequence ID" value="BAZ92923.1"/>
    <property type="molecule type" value="Genomic_DNA"/>
</dbReference>
<evidence type="ECO:0000313" key="1">
    <source>
        <dbReference type="EMBL" id="BAZ92923.1"/>
    </source>
</evidence>
<reference evidence="1 2" key="1">
    <citation type="submission" date="2017-05" db="EMBL/GenBank/DDBJ databases">
        <title>Thiocyanate degradation by Thiohalobacter thiocyanaticus FOKN1.</title>
        <authorList>
            <person name="Oshiki M."/>
            <person name="Fukushima T."/>
            <person name="Kawano S."/>
            <person name="Nakagawa J."/>
        </authorList>
    </citation>
    <scope>NUCLEOTIDE SEQUENCE [LARGE SCALE GENOMIC DNA]</scope>
    <source>
        <strain evidence="1 2">FOKN1</strain>
    </source>
</reference>